<proteinExistence type="predicted"/>
<dbReference type="KEGG" id="pne:Pnec_1704"/>
<reference evidence="1" key="1">
    <citation type="submission" date="2008-03" db="EMBL/GenBank/DDBJ databases">
        <title>Complete sequence of Polynucleobacter necessarius STIR1.</title>
        <authorList>
            <consortium name="US DOE Joint Genome Institute"/>
            <person name="Copeland A."/>
            <person name="Lucas S."/>
            <person name="Lapidus A."/>
            <person name="Barry K."/>
            <person name="Detter J.C."/>
            <person name="Glavina del Rio T."/>
            <person name="Hammon N."/>
            <person name="Israni S."/>
            <person name="Dalin E."/>
            <person name="Tice H."/>
            <person name="Pitluck S."/>
            <person name="Chain P."/>
            <person name="Malfatti S."/>
            <person name="Shin M."/>
            <person name="Vergez L."/>
            <person name="Schmutz J."/>
            <person name="Larimer F."/>
            <person name="Land M."/>
            <person name="Hauser L."/>
            <person name="Kyrpides N."/>
            <person name="Kim E."/>
            <person name="Hahn M."/>
            <person name="Richardson P."/>
        </authorList>
    </citation>
    <scope>NUCLEOTIDE SEQUENCE [LARGE SCALE GENOMIC DNA]</scope>
    <source>
        <strain evidence="1">STIR1</strain>
    </source>
</reference>
<protein>
    <submittedName>
        <fullName evidence="1">Uncharacterized protein</fullName>
    </submittedName>
</protein>
<accession>B1XSG4</accession>
<dbReference type="AlphaFoldDB" id="B1XSG4"/>
<dbReference type="EMBL" id="CP001010">
    <property type="protein sequence ID" value="ACB44763.1"/>
    <property type="molecule type" value="Genomic_DNA"/>
</dbReference>
<gene>
    <name evidence="1" type="ordered locus">Pnec_1704</name>
</gene>
<sequence length="100" mass="10826">MNDLFSRLQNVVVGFSSESELNGAWTCTTYDADSSAVGTISGAPAGSGARSFVLDSVLVFINWFKLGHLQIAVPALIQQQMQSLAVHLKMSLRDVLELRV</sequence>
<organism evidence="1">
    <name type="scientific">Polynucleobacter necessarius subsp. necessarius (strain STIR1)</name>
    <dbReference type="NCBI Taxonomy" id="452638"/>
    <lineage>
        <taxon>Bacteria</taxon>
        <taxon>Pseudomonadati</taxon>
        <taxon>Pseudomonadota</taxon>
        <taxon>Betaproteobacteria</taxon>
        <taxon>Burkholderiales</taxon>
        <taxon>Burkholderiaceae</taxon>
        <taxon>Polynucleobacter</taxon>
    </lineage>
</organism>
<dbReference type="STRING" id="452638.Pnec_1704"/>
<name>B1XSG4_POLNS</name>
<dbReference type="HOGENOM" id="CLU_2303374_0_0_4"/>
<evidence type="ECO:0000313" key="1">
    <source>
        <dbReference type="EMBL" id="ACB44763.1"/>
    </source>
</evidence>